<keyword evidence="11" id="KW-0520">NAD</keyword>
<gene>
    <name evidence="19" type="ORF">BDW47DRAFT_118355</name>
</gene>
<proteinExistence type="inferred from homology"/>
<evidence type="ECO:0000256" key="7">
    <source>
        <dbReference type="ARBA" id="ARBA00022692"/>
    </source>
</evidence>
<keyword evidence="13" id="KW-0472">Membrane</keyword>
<evidence type="ECO:0000256" key="12">
    <source>
        <dbReference type="ARBA" id="ARBA00023034"/>
    </source>
</evidence>
<dbReference type="Proteomes" id="UP000234585">
    <property type="component" value="Unassembled WGS sequence"/>
</dbReference>
<dbReference type="Pfam" id="PF16363">
    <property type="entry name" value="GDP_Man_Dehyd"/>
    <property type="match status" value="1"/>
</dbReference>
<dbReference type="GO" id="GO:0048040">
    <property type="term" value="F:UDP-glucuronate decarboxylase activity"/>
    <property type="evidence" value="ECO:0007669"/>
    <property type="project" value="UniProtKB-EC"/>
</dbReference>
<keyword evidence="20" id="KW-1185">Reference proteome</keyword>
<keyword evidence="10" id="KW-1133">Transmembrane helix</keyword>
<evidence type="ECO:0000256" key="15">
    <source>
        <dbReference type="ARBA" id="ARBA00023239"/>
    </source>
</evidence>
<evidence type="ECO:0000256" key="8">
    <source>
        <dbReference type="ARBA" id="ARBA00022793"/>
    </source>
</evidence>
<evidence type="ECO:0000256" key="6">
    <source>
        <dbReference type="ARBA" id="ARBA00018816"/>
    </source>
</evidence>
<dbReference type="Gene3D" id="3.40.50.720">
    <property type="entry name" value="NAD(P)-binding Rossmann-like Domain"/>
    <property type="match status" value="1"/>
</dbReference>
<dbReference type="EMBL" id="KZ559146">
    <property type="protein sequence ID" value="PLB37076.1"/>
    <property type="molecule type" value="Genomic_DNA"/>
</dbReference>
<comment type="catalytic activity">
    <reaction evidence="17">
        <text>UDP-alpha-D-glucuronate + H(+) = UDP-alpha-D-xylose + CO2</text>
        <dbReference type="Rhea" id="RHEA:23916"/>
        <dbReference type="ChEBI" id="CHEBI:15378"/>
        <dbReference type="ChEBI" id="CHEBI:16526"/>
        <dbReference type="ChEBI" id="CHEBI:57632"/>
        <dbReference type="ChEBI" id="CHEBI:58052"/>
        <dbReference type="EC" id="4.1.1.35"/>
    </reaction>
    <physiologicalReaction direction="left-to-right" evidence="17">
        <dbReference type="Rhea" id="RHEA:23917"/>
    </physiologicalReaction>
</comment>
<protein>
    <recommendedName>
        <fullName evidence="6">UDP-glucuronic acid decarboxylase 1</fullName>
        <ecNumber evidence="5">4.1.1.35</ecNumber>
    </recommendedName>
    <alternativeName>
        <fullName evidence="16">UDP-glucuronate decarboxylase 1</fullName>
    </alternativeName>
</protein>
<comment type="cofactor">
    <cofactor evidence="1">
        <name>NAD(+)</name>
        <dbReference type="ChEBI" id="CHEBI:57540"/>
    </cofactor>
</comment>
<dbReference type="FunFam" id="3.40.50.720:FF:000065">
    <property type="entry name" value="UDP-glucuronic acid decarboxylase 1"/>
    <property type="match status" value="1"/>
</dbReference>
<dbReference type="UniPathway" id="UPA00796">
    <property type="reaction ID" value="UER00771"/>
</dbReference>
<dbReference type="PANTHER" id="PTHR43078">
    <property type="entry name" value="UDP-GLUCURONIC ACID DECARBOXYLASE-RELATED"/>
    <property type="match status" value="1"/>
</dbReference>
<evidence type="ECO:0000259" key="18">
    <source>
        <dbReference type="Pfam" id="PF16363"/>
    </source>
</evidence>
<evidence type="ECO:0000256" key="17">
    <source>
        <dbReference type="ARBA" id="ARBA00049410"/>
    </source>
</evidence>
<dbReference type="InterPro" id="IPR044516">
    <property type="entry name" value="UXS-like"/>
</dbReference>
<dbReference type="SUPFAM" id="SSF51735">
    <property type="entry name" value="NAD(P)-binding Rossmann-fold domains"/>
    <property type="match status" value="1"/>
</dbReference>
<dbReference type="PANTHER" id="PTHR43078:SF6">
    <property type="entry name" value="UDP-GLUCURONIC ACID DECARBOXYLASE 1"/>
    <property type="match status" value="1"/>
</dbReference>
<dbReference type="GO" id="GO:0032580">
    <property type="term" value="C:Golgi cisterna membrane"/>
    <property type="evidence" value="ECO:0007669"/>
    <property type="project" value="UniProtKB-SubCell"/>
</dbReference>
<feature type="domain" description="NAD(P)-binding" evidence="18">
    <location>
        <begin position="10"/>
        <end position="314"/>
    </location>
</feature>
<evidence type="ECO:0000313" key="19">
    <source>
        <dbReference type="EMBL" id="PLB37076.1"/>
    </source>
</evidence>
<dbReference type="GO" id="GO:0042732">
    <property type="term" value="P:D-xylose metabolic process"/>
    <property type="evidence" value="ECO:0007669"/>
    <property type="project" value="InterPro"/>
</dbReference>
<keyword evidence="12" id="KW-0333">Golgi apparatus</keyword>
<dbReference type="EC" id="4.1.1.35" evidence="5"/>
<dbReference type="AlphaFoldDB" id="A0A2I2F8W1"/>
<organism evidence="19 20">
    <name type="scientific">Aspergillus candidus</name>
    <dbReference type="NCBI Taxonomy" id="41067"/>
    <lineage>
        <taxon>Eukaryota</taxon>
        <taxon>Fungi</taxon>
        <taxon>Dikarya</taxon>
        <taxon>Ascomycota</taxon>
        <taxon>Pezizomycotina</taxon>
        <taxon>Eurotiomycetes</taxon>
        <taxon>Eurotiomycetidae</taxon>
        <taxon>Eurotiales</taxon>
        <taxon>Aspergillaceae</taxon>
        <taxon>Aspergillus</taxon>
        <taxon>Aspergillus subgen. Circumdati</taxon>
    </lineage>
</organism>
<evidence type="ECO:0000256" key="1">
    <source>
        <dbReference type="ARBA" id="ARBA00001911"/>
    </source>
</evidence>
<dbReference type="STRING" id="41067.A0A2I2F8W1"/>
<dbReference type="InterPro" id="IPR016040">
    <property type="entry name" value="NAD(P)-bd_dom"/>
</dbReference>
<keyword evidence="8" id="KW-0210">Decarboxylase</keyword>
<evidence type="ECO:0000256" key="16">
    <source>
        <dbReference type="ARBA" id="ARBA00031585"/>
    </source>
</evidence>
<comment type="subcellular location">
    <subcellularLocation>
        <location evidence="2">Golgi apparatus</location>
        <location evidence="2">Golgi stack membrane</location>
        <topology evidence="2">Single-pass type II membrane protein</topology>
    </subcellularLocation>
</comment>
<dbReference type="InterPro" id="IPR036291">
    <property type="entry name" value="NAD(P)-bd_dom_sf"/>
</dbReference>
<dbReference type="OrthoDB" id="331544at2759"/>
<evidence type="ECO:0000256" key="14">
    <source>
        <dbReference type="ARBA" id="ARBA00023180"/>
    </source>
</evidence>
<sequence>MVSSTCKSVLVTGAAGFLGSNMVDHLLQNGSMVIGVDNYQTGAQSNIQHLQNNPCFTMINHNIQIPLIQLPPLQAIYHLACPASPPQYQKDPVDTLDTAYQGTRNLLSLAQQHKCRILISSTSEVYGSPTVHPQPETYWGHVNPFGPRACYDEGKRAAESLAWAFQQSPRSVDVRIARIFNTYGPRLAARDGRVVSNFVAAALDNSPLVITGDGSATRSFQFVDDCIRGLVMLMEVEFAPGPVNIGNDVEVTLNELAIMVGRVAKQITGCEAPPIEYRLTPADDPPKRRPDVALAKRTLGWAPIVSLEEGLRRTIQWQLAERSATIQKV</sequence>
<dbReference type="GO" id="GO:0033320">
    <property type="term" value="P:UDP-D-xylose biosynthetic process"/>
    <property type="evidence" value="ECO:0007669"/>
    <property type="project" value="UniProtKB-UniPathway"/>
</dbReference>
<evidence type="ECO:0000256" key="4">
    <source>
        <dbReference type="ARBA" id="ARBA00007505"/>
    </source>
</evidence>
<evidence type="ECO:0000256" key="2">
    <source>
        <dbReference type="ARBA" id="ARBA00004447"/>
    </source>
</evidence>
<keyword evidence="7" id="KW-0812">Transmembrane</keyword>
<evidence type="ECO:0000256" key="3">
    <source>
        <dbReference type="ARBA" id="ARBA00005100"/>
    </source>
</evidence>
<comment type="pathway">
    <text evidence="3">Nucleotide-sugar biosynthesis; UDP-alpha-D-xylose biosynthesis; UDP-alpha-D-xylose from UDP-alpha-D-glucuronate: step 1/1.</text>
</comment>
<comment type="similarity">
    <text evidence="4">Belongs to the NAD(P)-dependent epimerase/dehydratase family. UDP-glucuronic acid decarboxylase subfamily.</text>
</comment>
<evidence type="ECO:0000256" key="9">
    <source>
        <dbReference type="ARBA" id="ARBA00022968"/>
    </source>
</evidence>
<dbReference type="GeneID" id="36522359"/>
<name>A0A2I2F8W1_ASPCN</name>
<evidence type="ECO:0000256" key="11">
    <source>
        <dbReference type="ARBA" id="ARBA00023027"/>
    </source>
</evidence>
<dbReference type="GO" id="GO:0070403">
    <property type="term" value="F:NAD+ binding"/>
    <property type="evidence" value="ECO:0007669"/>
    <property type="project" value="InterPro"/>
</dbReference>
<keyword evidence="9" id="KW-0735">Signal-anchor</keyword>
<evidence type="ECO:0000256" key="5">
    <source>
        <dbReference type="ARBA" id="ARBA00012290"/>
    </source>
</evidence>
<evidence type="ECO:0000313" key="20">
    <source>
        <dbReference type="Proteomes" id="UP000234585"/>
    </source>
</evidence>
<keyword evidence="14" id="KW-0325">Glycoprotein</keyword>
<reference evidence="19 20" key="1">
    <citation type="submission" date="2017-12" db="EMBL/GenBank/DDBJ databases">
        <authorList>
            <consortium name="DOE Joint Genome Institute"/>
            <person name="Haridas S."/>
            <person name="Kjaerbolling I."/>
            <person name="Vesth T.C."/>
            <person name="Frisvad J.C."/>
            <person name="Nybo J.L."/>
            <person name="Theobald S."/>
            <person name="Kuo A."/>
            <person name="Bowyer P."/>
            <person name="Matsuda Y."/>
            <person name="Mondo S."/>
            <person name="Lyhne E.K."/>
            <person name="Kogle M.E."/>
            <person name="Clum A."/>
            <person name="Lipzen A."/>
            <person name="Salamov A."/>
            <person name="Ngan C.Y."/>
            <person name="Daum C."/>
            <person name="Chiniquy J."/>
            <person name="Barry K."/>
            <person name="LaButti K."/>
            <person name="Simmons B.A."/>
            <person name="Magnuson J.K."/>
            <person name="Mortensen U.H."/>
            <person name="Larsen T.O."/>
            <person name="Grigoriev I.V."/>
            <person name="Baker S.E."/>
            <person name="Andersen M.R."/>
            <person name="Nordberg H.P."/>
            <person name="Cantor M.N."/>
            <person name="Hua S.X."/>
        </authorList>
    </citation>
    <scope>NUCLEOTIDE SEQUENCE [LARGE SCALE GENOMIC DNA]</scope>
    <source>
        <strain evidence="19 20">CBS 102.13</strain>
    </source>
</reference>
<evidence type="ECO:0000256" key="13">
    <source>
        <dbReference type="ARBA" id="ARBA00023136"/>
    </source>
</evidence>
<accession>A0A2I2F8W1</accession>
<keyword evidence="15" id="KW-0456">Lyase</keyword>
<evidence type="ECO:0000256" key="10">
    <source>
        <dbReference type="ARBA" id="ARBA00022989"/>
    </source>
</evidence>
<dbReference type="RefSeq" id="XP_024671088.1">
    <property type="nucleotide sequence ID" value="XM_024815199.1"/>
</dbReference>